<reference evidence="1" key="1">
    <citation type="submission" date="2023-03" db="EMBL/GenBank/DDBJ databases">
        <title>Massive genome expansion in bonnet fungi (Mycena s.s.) driven by repeated elements and novel gene families across ecological guilds.</title>
        <authorList>
            <consortium name="Lawrence Berkeley National Laboratory"/>
            <person name="Harder C.B."/>
            <person name="Miyauchi S."/>
            <person name="Viragh M."/>
            <person name="Kuo A."/>
            <person name="Thoen E."/>
            <person name="Andreopoulos B."/>
            <person name="Lu D."/>
            <person name="Skrede I."/>
            <person name="Drula E."/>
            <person name="Henrissat B."/>
            <person name="Morin E."/>
            <person name="Kohler A."/>
            <person name="Barry K."/>
            <person name="LaButti K."/>
            <person name="Morin E."/>
            <person name="Salamov A."/>
            <person name="Lipzen A."/>
            <person name="Mereny Z."/>
            <person name="Hegedus B."/>
            <person name="Baldrian P."/>
            <person name="Stursova M."/>
            <person name="Weitz H."/>
            <person name="Taylor A."/>
            <person name="Grigoriev I.V."/>
            <person name="Nagy L.G."/>
            <person name="Martin F."/>
            <person name="Kauserud H."/>
        </authorList>
    </citation>
    <scope>NUCLEOTIDE SEQUENCE</scope>
    <source>
        <strain evidence="1">CBHHK182m</strain>
    </source>
</reference>
<dbReference type="SUPFAM" id="SSF52047">
    <property type="entry name" value="RNI-like"/>
    <property type="match status" value="1"/>
</dbReference>
<dbReference type="Gene3D" id="3.80.10.10">
    <property type="entry name" value="Ribonuclease Inhibitor"/>
    <property type="match status" value="1"/>
</dbReference>
<organism evidence="1 2">
    <name type="scientific">Mycena metata</name>
    <dbReference type="NCBI Taxonomy" id="1033252"/>
    <lineage>
        <taxon>Eukaryota</taxon>
        <taxon>Fungi</taxon>
        <taxon>Dikarya</taxon>
        <taxon>Basidiomycota</taxon>
        <taxon>Agaricomycotina</taxon>
        <taxon>Agaricomycetes</taxon>
        <taxon>Agaricomycetidae</taxon>
        <taxon>Agaricales</taxon>
        <taxon>Marasmiineae</taxon>
        <taxon>Mycenaceae</taxon>
        <taxon>Mycena</taxon>
    </lineage>
</organism>
<dbReference type="Proteomes" id="UP001215598">
    <property type="component" value="Unassembled WGS sequence"/>
</dbReference>
<evidence type="ECO:0000313" key="2">
    <source>
        <dbReference type="Proteomes" id="UP001215598"/>
    </source>
</evidence>
<dbReference type="AlphaFoldDB" id="A0AAD7IJ40"/>
<dbReference type="EMBL" id="JARKIB010000093">
    <property type="protein sequence ID" value="KAJ7742785.1"/>
    <property type="molecule type" value="Genomic_DNA"/>
</dbReference>
<sequence length="513" mass="58655">MTTSTGDLRKRLTVTEASIVEAERHIEVLKSTRTQLLRELALVATFPVLTLPTEITQEIFIRCGPWIVSPFRPKDSEDKTDEWTTPTPLNLWICRQWRDITLSTPELWSTLSLFFDSVPAVLWKTEEVEACVHRWLERSGNLPLSLSFTRMTDDDLIECSFPPDRMGGIVRRYASRIQHLELEMSPNDVDHMGLDSIYLPLLERAKFARVYNDEGEPDSVKIFGRAPKLHSLWFQRPAVFDSYSLPPARLTTFDGGICSMQLFTFPNLTTVRCWVAESLDPLPVSPIHHSRLETLGFVEYHYSRGSGDILLHLSLPALRTLRIEHLHDTTYPSLLPFLARSAPPLTTLVISGENPEFSNCHECISAVAATLENLELDAPTKQIRNLILRTGAASSSWRQDDPTISPPLPKLKSLGFLQPSYDGIRRDLPALNYGLLASFLQARSQGGEAWVKLESFRLIWDFFPPTWDTHPLIRLSQEGVVNIYIGTEWRNYLKWVPARDSEEWRERLSREAY</sequence>
<evidence type="ECO:0000313" key="1">
    <source>
        <dbReference type="EMBL" id="KAJ7742785.1"/>
    </source>
</evidence>
<dbReference type="InterPro" id="IPR032675">
    <property type="entry name" value="LRR_dom_sf"/>
</dbReference>
<protein>
    <recommendedName>
        <fullName evidence="3">F-box domain-containing protein</fullName>
    </recommendedName>
</protein>
<accession>A0AAD7IJ40</accession>
<evidence type="ECO:0008006" key="3">
    <source>
        <dbReference type="Google" id="ProtNLM"/>
    </source>
</evidence>
<proteinExistence type="predicted"/>
<comment type="caution">
    <text evidence="1">The sequence shown here is derived from an EMBL/GenBank/DDBJ whole genome shotgun (WGS) entry which is preliminary data.</text>
</comment>
<name>A0AAD7IJ40_9AGAR</name>
<keyword evidence="2" id="KW-1185">Reference proteome</keyword>
<gene>
    <name evidence="1" type="ORF">B0H16DRAFT_1562352</name>
</gene>